<comment type="caution">
    <text evidence="1">The sequence shown here is derived from an EMBL/GenBank/DDBJ whole genome shotgun (WGS) entry which is preliminary data.</text>
</comment>
<gene>
    <name evidence="1" type="ORF">MEUPH1_LOCUS22552</name>
</gene>
<reference evidence="1 2" key="1">
    <citation type="submission" date="2023-01" db="EMBL/GenBank/DDBJ databases">
        <authorList>
            <person name="Whitehead M."/>
        </authorList>
    </citation>
    <scope>NUCLEOTIDE SEQUENCE [LARGE SCALE GENOMIC DNA]</scope>
</reference>
<accession>A0AAV0XIE3</accession>
<dbReference type="EMBL" id="CARXXK010000005">
    <property type="protein sequence ID" value="CAI6368160.1"/>
    <property type="molecule type" value="Genomic_DNA"/>
</dbReference>
<evidence type="ECO:0000313" key="2">
    <source>
        <dbReference type="Proteomes" id="UP001160148"/>
    </source>
</evidence>
<name>A0AAV0XIE3_9HEMI</name>
<evidence type="ECO:0000313" key="1">
    <source>
        <dbReference type="EMBL" id="CAI6368160.1"/>
    </source>
</evidence>
<protein>
    <submittedName>
        <fullName evidence="1">Uncharacterized protein</fullName>
    </submittedName>
</protein>
<organism evidence="1 2">
    <name type="scientific">Macrosiphum euphorbiae</name>
    <name type="common">potato aphid</name>
    <dbReference type="NCBI Taxonomy" id="13131"/>
    <lineage>
        <taxon>Eukaryota</taxon>
        <taxon>Metazoa</taxon>
        <taxon>Ecdysozoa</taxon>
        <taxon>Arthropoda</taxon>
        <taxon>Hexapoda</taxon>
        <taxon>Insecta</taxon>
        <taxon>Pterygota</taxon>
        <taxon>Neoptera</taxon>
        <taxon>Paraneoptera</taxon>
        <taxon>Hemiptera</taxon>
        <taxon>Sternorrhyncha</taxon>
        <taxon>Aphidomorpha</taxon>
        <taxon>Aphidoidea</taxon>
        <taxon>Aphididae</taxon>
        <taxon>Macrosiphini</taxon>
        <taxon>Macrosiphum</taxon>
    </lineage>
</organism>
<dbReference type="AlphaFoldDB" id="A0AAV0XIE3"/>
<proteinExistence type="predicted"/>
<keyword evidence="2" id="KW-1185">Reference proteome</keyword>
<sequence>MAGSSSDTRSQSKKIIFSVYNFIKDLSKQDEIVPYMFAQCLKATAEACGLSERTVIRICKEGKDSLDPEQQVASLKSPRKTYKRAKPLTELDDFDADIVRRTVHEFYNRGE</sequence>
<dbReference type="Proteomes" id="UP001160148">
    <property type="component" value="Unassembled WGS sequence"/>
</dbReference>